<reference evidence="1 2" key="1">
    <citation type="submission" date="2018-06" db="EMBL/GenBank/DDBJ databases">
        <title>Genomic Encyclopedia of Archaeal and Bacterial Type Strains, Phase II (KMG-II): from individual species to whole genera.</title>
        <authorList>
            <person name="Goeker M."/>
        </authorList>
    </citation>
    <scope>NUCLEOTIDE SEQUENCE [LARGE SCALE GENOMIC DNA]</scope>
    <source>
        <strain evidence="1 2">DSM 25663</strain>
    </source>
</reference>
<accession>A0A328YL74</accession>
<evidence type="ECO:0000313" key="2">
    <source>
        <dbReference type="Proteomes" id="UP000248840"/>
    </source>
</evidence>
<dbReference type="Gene3D" id="3.40.470.10">
    <property type="entry name" value="Uracil-DNA glycosylase-like domain"/>
    <property type="match status" value="1"/>
</dbReference>
<organism evidence="1 2">
    <name type="scientific">Flavobacterium aciduliphilum</name>
    <dbReference type="NCBI Taxonomy" id="1101402"/>
    <lineage>
        <taxon>Bacteria</taxon>
        <taxon>Pseudomonadati</taxon>
        <taxon>Bacteroidota</taxon>
        <taxon>Flavobacteriia</taxon>
        <taxon>Flavobacteriales</taxon>
        <taxon>Flavobacteriaceae</taxon>
        <taxon>Flavobacterium</taxon>
    </lineage>
</organism>
<dbReference type="Proteomes" id="UP000248840">
    <property type="component" value="Unassembled WGS sequence"/>
</dbReference>
<proteinExistence type="predicted"/>
<dbReference type="InterPro" id="IPR036895">
    <property type="entry name" value="Uracil-DNA_glycosylase-like_sf"/>
</dbReference>
<sequence>MRKQDRNIYNFLIVNGILNTPQLNDQSIRTWGLNLANVYQHYDSYLLNIQAPNSPGPIEKHPYIDLYQADCDFQRETLLLGTFPPSSYFNNLPLVNLPNPNLQNNNPTNYFYGNMNDLWYYLFGLNGVGLTIPNFQASLNANRISISDVFSYVQRKKMISAFDNEYRNIVLNCKLKEVFNSESKVNTILFTSGNLNSFLSNTTSTLTGFRWILEDCFNGLTKFQISGDISGNGQYFPINTLGIQSALIQQNNGIVWWLKSGAKKIRIINLPSPAPMAAQQMINSLFFRKWINYKAAINFTAPIAVGANINLYLTRFPNIFNAPYTKQYRREIYQMVLNNTIHLIN</sequence>
<gene>
    <name evidence="1" type="ORF">CLV55_103152</name>
</gene>
<protein>
    <submittedName>
        <fullName evidence="1">Uncharacterized protein</fullName>
    </submittedName>
</protein>
<keyword evidence="2" id="KW-1185">Reference proteome</keyword>
<name>A0A328YL74_9FLAO</name>
<dbReference type="EMBL" id="QLSZ01000003">
    <property type="protein sequence ID" value="RAR73833.1"/>
    <property type="molecule type" value="Genomic_DNA"/>
</dbReference>
<dbReference type="RefSeq" id="WP_112112633.1">
    <property type="nucleotide sequence ID" value="NZ_QLSZ01000003.1"/>
</dbReference>
<comment type="caution">
    <text evidence="1">The sequence shown here is derived from an EMBL/GenBank/DDBJ whole genome shotgun (WGS) entry which is preliminary data.</text>
</comment>
<evidence type="ECO:0000313" key="1">
    <source>
        <dbReference type="EMBL" id="RAR73833.1"/>
    </source>
</evidence>
<dbReference type="AlphaFoldDB" id="A0A328YL74"/>